<reference evidence="1 2" key="2">
    <citation type="submission" date="2018-11" db="EMBL/GenBank/DDBJ databases">
        <authorList>
            <consortium name="Pathogen Informatics"/>
        </authorList>
    </citation>
    <scope>NUCLEOTIDE SEQUENCE [LARGE SCALE GENOMIC DNA]</scope>
</reference>
<keyword evidence="2" id="KW-1185">Reference proteome</keyword>
<proteinExistence type="predicted"/>
<evidence type="ECO:0000313" key="2">
    <source>
        <dbReference type="Proteomes" id="UP000271162"/>
    </source>
</evidence>
<evidence type="ECO:0000313" key="1">
    <source>
        <dbReference type="EMBL" id="VDL86675.1"/>
    </source>
</evidence>
<dbReference type="STRING" id="27835.A0A0N4YXW8"/>
<organism evidence="3">
    <name type="scientific">Nippostrongylus brasiliensis</name>
    <name type="common">Rat hookworm</name>
    <dbReference type="NCBI Taxonomy" id="27835"/>
    <lineage>
        <taxon>Eukaryota</taxon>
        <taxon>Metazoa</taxon>
        <taxon>Ecdysozoa</taxon>
        <taxon>Nematoda</taxon>
        <taxon>Chromadorea</taxon>
        <taxon>Rhabditida</taxon>
        <taxon>Rhabditina</taxon>
        <taxon>Rhabditomorpha</taxon>
        <taxon>Strongyloidea</taxon>
        <taxon>Heligmosomidae</taxon>
        <taxon>Nippostrongylus</taxon>
    </lineage>
</organism>
<sequence>MTLDTNEPQISTILLKYGSLETFSVFGKETIETSSKKLHLLRLLLPDAVHELRLCTQLWAQSINFQTYEGMVMCVRQALGAQRIWPEKIRIYRKMHGWNRAAWVTKNLNAVLHSEEYYRNEFPNKGRLIIYLEKPEISSCYPDCEKQSRMSPEQYRELIENAIDKKNDAYSGKH</sequence>
<accession>A0A0N4YXW8</accession>
<dbReference type="Proteomes" id="UP000271162">
    <property type="component" value="Unassembled WGS sequence"/>
</dbReference>
<dbReference type="InterPro" id="IPR004988">
    <property type="entry name" value="DUF273"/>
</dbReference>
<dbReference type="Pfam" id="PF03314">
    <property type="entry name" value="DUF273"/>
    <property type="match status" value="1"/>
</dbReference>
<dbReference type="WBParaSite" id="NBR_0002209001-mRNA-1">
    <property type="protein sequence ID" value="NBR_0002209001-mRNA-1"/>
    <property type="gene ID" value="NBR_0002209001"/>
</dbReference>
<dbReference type="AlphaFoldDB" id="A0A0N4YXW8"/>
<dbReference type="PANTHER" id="PTHR31562">
    <property type="entry name" value="PROTEIN CBG18972"/>
    <property type="match status" value="1"/>
</dbReference>
<protein>
    <submittedName>
        <fullName evidence="3">Transposase</fullName>
    </submittedName>
</protein>
<name>A0A0N4YXW8_NIPBR</name>
<reference evidence="3" key="1">
    <citation type="submission" date="2017-02" db="UniProtKB">
        <authorList>
            <consortium name="WormBaseParasite"/>
        </authorList>
    </citation>
    <scope>IDENTIFICATION</scope>
</reference>
<evidence type="ECO:0000313" key="3">
    <source>
        <dbReference type="WBParaSite" id="NBR_0002209001-mRNA-1"/>
    </source>
</evidence>
<gene>
    <name evidence="1" type="ORF">NBR_LOCUS22091</name>
</gene>
<dbReference type="PANTHER" id="PTHR31562:SF8">
    <property type="entry name" value="ALPHA-1,6-MANNOSYLTRANSFERASE"/>
    <property type="match status" value="1"/>
</dbReference>
<dbReference type="EMBL" id="UYSL01027381">
    <property type="protein sequence ID" value="VDL86675.1"/>
    <property type="molecule type" value="Genomic_DNA"/>
</dbReference>